<reference evidence="2" key="1">
    <citation type="journal article" date="2019" name="Int. J. Syst. Evol. Microbiol.">
        <title>The Global Catalogue of Microorganisms (GCM) 10K type strain sequencing project: providing services to taxonomists for standard genome sequencing and annotation.</title>
        <authorList>
            <consortium name="The Broad Institute Genomics Platform"/>
            <consortium name="The Broad Institute Genome Sequencing Center for Infectious Disease"/>
            <person name="Wu L."/>
            <person name="Ma J."/>
        </authorList>
    </citation>
    <scope>NUCLEOTIDE SEQUENCE [LARGE SCALE GENOMIC DNA]</scope>
    <source>
        <strain evidence="2">JCM 9371</strain>
    </source>
</reference>
<dbReference type="Proteomes" id="UP001597063">
    <property type="component" value="Unassembled WGS sequence"/>
</dbReference>
<sequence>MNLDRIVRLLGFRYATALLVLVALAALYGAASLSRPSADASAKGRRGPITSAVSVCPGHEGGRLSVQSYGAKDAPSGGRVDAVQTHAGTPVASINAAGQRWSKDMGTSDDSYTVRAGGGIAAGLEAEQTTHWSGGPDRGLAGVRCSRPATDLWFLGPGPIAADALDLYLTNVDSQPASVDVTALSGEGPLDTTEGLATPVEPYSTRVVRLGTSPEGLGDIVKTARDLTLHVHTTSGRVAASLRARSGEKKGVEWLPVSPAPAPSVLVPGIPSGPGQRRLLVAVPGDADARVKVQVLTPDGAFAPQGQDVLDAPAKTVSAVALESALSGKPAAVRLVADRPILAGFEADRGADIAYGTATEPLGTPDGPGRTTGGVVADDRFDSSLILTAPDGAASVQVVARGGQGAGAPREIRIPAGRTVETKIDAPAGGDQGFGIVITPRPGSAPVHAARTMATGKGDGYLFTVLPVAPAAATEWLPEAADSQGALLDG</sequence>
<evidence type="ECO:0000313" key="2">
    <source>
        <dbReference type="Proteomes" id="UP001597063"/>
    </source>
</evidence>
<evidence type="ECO:0000313" key="1">
    <source>
        <dbReference type="EMBL" id="MFD0685335.1"/>
    </source>
</evidence>
<accession>A0ABW2XLL2</accession>
<name>A0ABW2XLL2_9ACTN</name>
<protein>
    <submittedName>
        <fullName evidence="1">DUF5719 family protein</fullName>
    </submittedName>
</protein>
<dbReference type="EMBL" id="JBHTGP010000006">
    <property type="protein sequence ID" value="MFD0685335.1"/>
    <property type="molecule type" value="Genomic_DNA"/>
</dbReference>
<keyword evidence="2" id="KW-1185">Reference proteome</keyword>
<dbReference type="InterPro" id="IPR043777">
    <property type="entry name" value="DUF5719"/>
</dbReference>
<proteinExistence type="predicted"/>
<gene>
    <name evidence="1" type="ORF">ACFQZM_12570</name>
</gene>
<dbReference type="Pfam" id="PF18986">
    <property type="entry name" value="DUF5719"/>
    <property type="match status" value="1"/>
</dbReference>
<organism evidence="1 2">
    <name type="scientific">Actinomadura fibrosa</name>
    <dbReference type="NCBI Taxonomy" id="111802"/>
    <lineage>
        <taxon>Bacteria</taxon>
        <taxon>Bacillati</taxon>
        <taxon>Actinomycetota</taxon>
        <taxon>Actinomycetes</taxon>
        <taxon>Streptosporangiales</taxon>
        <taxon>Thermomonosporaceae</taxon>
        <taxon>Actinomadura</taxon>
    </lineage>
</organism>
<dbReference type="RefSeq" id="WP_131763430.1">
    <property type="nucleotide sequence ID" value="NZ_CAACUY010000335.1"/>
</dbReference>
<comment type="caution">
    <text evidence="1">The sequence shown here is derived from an EMBL/GenBank/DDBJ whole genome shotgun (WGS) entry which is preliminary data.</text>
</comment>